<sequence>NPTPPPSAHPVSLRTDGPHTKMSACVSPKAEVQLLSPDILTGNITAKFSTM</sequence>
<protein>
    <submittedName>
        <fullName evidence="1">Uncharacterized protein</fullName>
    </submittedName>
</protein>
<comment type="caution">
    <text evidence="1">The sequence shown here is derived from an EMBL/GenBank/DDBJ whole genome shotgun (WGS) entry which is preliminary data.</text>
</comment>
<organism evidence="1 2">
    <name type="scientific">Chaenocephalus aceratus</name>
    <name type="common">Blackfin icefish</name>
    <name type="synonym">Chaenichthys aceratus</name>
    <dbReference type="NCBI Taxonomy" id="36190"/>
    <lineage>
        <taxon>Eukaryota</taxon>
        <taxon>Metazoa</taxon>
        <taxon>Chordata</taxon>
        <taxon>Craniata</taxon>
        <taxon>Vertebrata</taxon>
        <taxon>Euteleostomi</taxon>
        <taxon>Actinopterygii</taxon>
        <taxon>Neopterygii</taxon>
        <taxon>Teleostei</taxon>
        <taxon>Neoteleostei</taxon>
        <taxon>Acanthomorphata</taxon>
        <taxon>Eupercaria</taxon>
        <taxon>Perciformes</taxon>
        <taxon>Notothenioidei</taxon>
        <taxon>Channichthyidae</taxon>
        <taxon>Chaenocephalus</taxon>
    </lineage>
</organism>
<dbReference type="EMBL" id="CM043797">
    <property type="protein sequence ID" value="KAI4816020.1"/>
    <property type="molecule type" value="Genomic_DNA"/>
</dbReference>
<feature type="non-terminal residue" evidence="1">
    <location>
        <position position="1"/>
    </location>
</feature>
<evidence type="ECO:0000313" key="2">
    <source>
        <dbReference type="Proteomes" id="UP001057452"/>
    </source>
</evidence>
<gene>
    <name evidence="1" type="ORF">KUCAC02_006137</name>
</gene>
<feature type="non-terminal residue" evidence="1">
    <location>
        <position position="51"/>
    </location>
</feature>
<name>A0ACB9WRJ0_CHAAC</name>
<evidence type="ECO:0000313" key="1">
    <source>
        <dbReference type="EMBL" id="KAI4816020.1"/>
    </source>
</evidence>
<accession>A0ACB9WRJ0</accession>
<proteinExistence type="predicted"/>
<reference evidence="1" key="1">
    <citation type="submission" date="2022-05" db="EMBL/GenBank/DDBJ databases">
        <title>Chromosome-level genome of Chaenocephalus aceratus.</title>
        <authorList>
            <person name="Park H."/>
        </authorList>
    </citation>
    <scope>NUCLEOTIDE SEQUENCE</scope>
    <source>
        <strain evidence="1">KU_202001</strain>
    </source>
</reference>
<dbReference type="Proteomes" id="UP001057452">
    <property type="component" value="Chromosome 13"/>
</dbReference>
<keyword evidence="2" id="KW-1185">Reference proteome</keyword>